<keyword evidence="2" id="KW-0540">Nuclease</keyword>
<keyword evidence="2" id="KW-0269">Exonuclease</keyword>
<accession>A0A219Y9W7</accession>
<dbReference type="Proteomes" id="UP000222894">
    <property type="component" value="Genome"/>
</dbReference>
<organism evidence="2 3">
    <name type="scientific">Aeromonas phage 44RR2.8t.2</name>
    <dbReference type="NCBI Taxonomy" id="1932900"/>
    <lineage>
        <taxon>Viruses</taxon>
        <taxon>Duplodnaviria</taxon>
        <taxon>Heunggongvirae</taxon>
        <taxon>Uroviricota</taxon>
        <taxon>Caudoviricetes</taxon>
        <taxon>Pantevenvirales</taxon>
        <taxon>Straboviridae</taxon>
        <taxon>Biquartavirus</taxon>
        <taxon>Biquartavirus 44RR2</taxon>
    </lineage>
</organism>
<evidence type="ECO:0000259" key="1">
    <source>
        <dbReference type="Pfam" id="PF16473"/>
    </source>
</evidence>
<sequence>MSNVTDFVLDWETMGNAPEGAVVDLAVLVFEHDPHNLPTFEELCHRGRRFKFDLKSQKGKRIFDQGTMDWWKKQSDEAKLNLKPSDIDVDYLSFYDDFMNFLKAEGFNKKTGQGWCRGQSFDFPILIDVIRQIHGTRETFNLEPCFFWQQRDVRTAVEATLMVRDMTMCPMPKGALDGFVMHDAIHDCAKAALELLYSKRYALGLEEVPTGDDIDPRSVRK</sequence>
<evidence type="ECO:0000313" key="3">
    <source>
        <dbReference type="Proteomes" id="UP000222894"/>
    </source>
</evidence>
<keyword evidence="2" id="KW-0378">Hydrolase</keyword>
<feature type="domain" description="3'-5' exoribonuclease Rv2179c-like" evidence="1">
    <location>
        <begin position="7"/>
        <end position="188"/>
    </location>
</feature>
<dbReference type="GO" id="GO:0004527">
    <property type="term" value="F:exonuclease activity"/>
    <property type="evidence" value="ECO:0007669"/>
    <property type="project" value="UniProtKB-KW"/>
</dbReference>
<dbReference type="EMBL" id="KY290948">
    <property type="protein sequence ID" value="APU00493.1"/>
    <property type="molecule type" value="Genomic_DNA"/>
</dbReference>
<reference evidence="2 3" key="1">
    <citation type="journal article" date="2017" name="Sci. Rep.">
        <title>Characterization and diversity of phages infecting Aeromonas salmonicida subsp. salmonicida.</title>
        <authorList>
            <person name="Vincent A.T."/>
            <person name="Paquet V.E."/>
            <person name="Bernatchez A."/>
            <person name="Tremblay D.M."/>
            <person name="Moineau S."/>
            <person name="Charette S.J."/>
        </authorList>
    </citation>
    <scope>NUCLEOTIDE SEQUENCE [LARGE SCALE GENOMIC DNA]</scope>
</reference>
<proteinExistence type="predicted"/>
<dbReference type="Pfam" id="PF16473">
    <property type="entry name" value="Rv2179c-like"/>
    <property type="match status" value="1"/>
</dbReference>
<dbReference type="InterPro" id="IPR033390">
    <property type="entry name" value="Rv2179c-like"/>
</dbReference>
<protein>
    <submittedName>
        <fullName evidence="2">Exonuclease A</fullName>
    </submittedName>
</protein>
<name>A0A219Y9W7_9CAUD</name>
<evidence type="ECO:0000313" key="2">
    <source>
        <dbReference type="EMBL" id="APU00493.1"/>
    </source>
</evidence>